<name>A0A0D3GHG3_9ORYZ</name>
<reference evidence="1" key="1">
    <citation type="journal article" date="2009" name="Rice">
        <title>De Novo Next Generation Sequencing of Plant Genomes.</title>
        <authorList>
            <person name="Rounsley S."/>
            <person name="Marri P.R."/>
            <person name="Yu Y."/>
            <person name="He R."/>
            <person name="Sisneros N."/>
            <person name="Goicoechea J.L."/>
            <person name="Lee S.J."/>
            <person name="Angelova A."/>
            <person name="Kudrna D."/>
            <person name="Luo M."/>
            <person name="Affourtit J."/>
            <person name="Desany B."/>
            <person name="Knight J."/>
            <person name="Niazi F."/>
            <person name="Egholm M."/>
            <person name="Wing R.A."/>
        </authorList>
    </citation>
    <scope>NUCLEOTIDE SEQUENCE [LARGE SCALE GENOMIC DNA]</scope>
    <source>
        <strain evidence="1">cv. IRGC 105608</strain>
    </source>
</reference>
<evidence type="ECO:0000313" key="1">
    <source>
        <dbReference type="EnsemblPlants" id="OBART06G17310.1"/>
    </source>
</evidence>
<dbReference type="Proteomes" id="UP000026960">
    <property type="component" value="Chromosome 6"/>
</dbReference>
<keyword evidence="2" id="KW-1185">Reference proteome</keyword>
<dbReference type="HOGENOM" id="CLU_2018724_0_0_1"/>
<proteinExistence type="predicted"/>
<dbReference type="EnsemblPlants" id="OBART06G17310.1">
    <property type="protein sequence ID" value="OBART06G17310.1"/>
    <property type="gene ID" value="OBART06G17310"/>
</dbReference>
<dbReference type="Gramene" id="OBART06G17310.1">
    <property type="protein sequence ID" value="OBART06G17310.1"/>
    <property type="gene ID" value="OBART06G17310"/>
</dbReference>
<sequence>MSCEALAKNAAFSRCRRSKAKSVHVSKQDGIDYERQCNIEEEANPRLPFTVLKGDDGLVYIEITGYVIKMPARSPQRVIKLDKLCITYTDSTPLHALDYLVCFKKQTPNFTAKQNCKRHTEFC</sequence>
<dbReference type="AlphaFoldDB" id="A0A0D3GHG3"/>
<accession>A0A0D3GHG3</accession>
<dbReference type="PaxDb" id="65489-OBART06G17310.1"/>
<reference evidence="1" key="2">
    <citation type="submission" date="2015-03" db="UniProtKB">
        <authorList>
            <consortium name="EnsemblPlants"/>
        </authorList>
    </citation>
    <scope>IDENTIFICATION</scope>
</reference>
<evidence type="ECO:0000313" key="2">
    <source>
        <dbReference type="Proteomes" id="UP000026960"/>
    </source>
</evidence>
<protein>
    <submittedName>
        <fullName evidence="1">Uncharacterized protein</fullName>
    </submittedName>
</protein>
<organism evidence="1">
    <name type="scientific">Oryza barthii</name>
    <dbReference type="NCBI Taxonomy" id="65489"/>
    <lineage>
        <taxon>Eukaryota</taxon>
        <taxon>Viridiplantae</taxon>
        <taxon>Streptophyta</taxon>
        <taxon>Embryophyta</taxon>
        <taxon>Tracheophyta</taxon>
        <taxon>Spermatophyta</taxon>
        <taxon>Magnoliopsida</taxon>
        <taxon>Liliopsida</taxon>
        <taxon>Poales</taxon>
        <taxon>Poaceae</taxon>
        <taxon>BOP clade</taxon>
        <taxon>Oryzoideae</taxon>
        <taxon>Oryzeae</taxon>
        <taxon>Oryzinae</taxon>
        <taxon>Oryza</taxon>
    </lineage>
</organism>